<name>A0ABR4G670_9EURO</name>
<gene>
    <name evidence="1" type="ORF">BJX66DRAFT_303661</name>
</gene>
<comment type="caution">
    <text evidence="1">The sequence shown here is derived from an EMBL/GenBank/DDBJ whole genome shotgun (WGS) entry which is preliminary data.</text>
</comment>
<sequence>MDLLEGSFGGLGQEQVPEVPRKRADLLPFRLCDIRGIQNYIRLSCPNGQCLIVKQKQAGSRGKGICKSMLVTGLTALVTQLILSQGWRLESPFSNEDKIRERFHRAGKYPHSTYLLSFCLNQWRAHGSSGQGRSVETVVTPHTRDSSRSLRERAWPSFPRRLVKM</sequence>
<proteinExistence type="predicted"/>
<keyword evidence="2" id="KW-1185">Reference proteome</keyword>
<evidence type="ECO:0000313" key="2">
    <source>
        <dbReference type="Proteomes" id="UP001610563"/>
    </source>
</evidence>
<accession>A0ABR4G670</accession>
<evidence type="ECO:0000313" key="1">
    <source>
        <dbReference type="EMBL" id="KAL2794503.1"/>
    </source>
</evidence>
<dbReference type="Proteomes" id="UP001610563">
    <property type="component" value="Unassembled WGS sequence"/>
</dbReference>
<organism evidence="1 2">
    <name type="scientific">Aspergillus keveii</name>
    <dbReference type="NCBI Taxonomy" id="714993"/>
    <lineage>
        <taxon>Eukaryota</taxon>
        <taxon>Fungi</taxon>
        <taxon>Dikarya</taxon>
        <taxon>Ascomycota</taxon>
        <taxon>Pezizomycotina</taxon>
        <taxon>Eurotiomycetes</taxon>
        <taxon>Eurotiomycetidae</taxon>
        <taxon>Eurotiales</taxon>
        <taxon>Aspergillaceae</taxon>
        <taxon>Aspergillus</taxon>
        <taxon>Aspergillus subgen. Nidulantes</taxon>
    </lineage>
</organism>
<reference evidence="1 2" key="1">
    <citation type="submission" date="2024-07" db="EMBL/GenBank/DDBJ databases">
        <title>Section-level genome sequencing and comparative genomics of Aspergillus sections Usti and Cavernicolus.</title>
        <authorList>
            <consortium name="Lawrence Berkeley National Laboratory"/>
            <person name="Nybo J.L."/>
            <person name="Vesth T.C."/>
            <person name="Theobald S."/>
            <person name="Frisvad J.C."/>
            <person name="Larsen T.O."/>
            <person name="Kjaerboelling I."/>
            <person name="Rothschild-Mancinelli K."/>
            <person name="Lyhne E.K."/>
            <person name="Kogle M.E."/>
            <person name="Barry K."/>
            <person name="Clum A."/>
            <person name="Na H."/>
            <person name="Ledsgaard L."/>
            <person name="Lin J."/>
            <person name="Lipzen A."/>
            <person name="Kuo A."/>
            <person name="Riley R."/>
            <person name="Mondo S."/>
            <person name="Labutti K."/>
            <person name="Haridas S."/>
            <person name="Pangalinan J."/>
            <person name="Salamov A.A."/>
            <person name="Simmons B.A."/>
            <person name="Magnuson J.K."/>
            <person name="Chen J."/>
            <person name="Drula E."/>
            <person name="Henrissat B."/>
            <person name="Wiebenga A."/>
            <person name="Lubbers R.J."/>
            <person name="Gomes A.C."/>
            <person name="Makela M.R."/>
            <person name="Stajich J."/>
            <person name="Grigoriev I.V."/>
            <person name="Mortensen U.H."/>
            <person name="De Vries R.P."/>
            <person name="Baker S.E."/>
            <person name="Andersen M.R."/>
        </authorList>
    </citation>
    <scope>NUCLEOTIDE SEQUENCE [LARGE SCALE GENOMIC DNA]</scope>
    <source>
        <strain evidence="1 2">CBS 209.92</strain>
    </source>
</reference>
<protein>
    <submittedName>
        <fullName evidence="1">Uncharacterized protein</fullName>
    </submittedName>
</protein>
<dbReference type="EMBL" id="JBFTWV010000044">
    <property type="protein sequence ID" value="KAL2794503.1"/>
    <property type="molecule type" value="Genomic_DNA"/>
</dbReference>